<dbReference type="Pfam" id="PF13927">
    <property type="entry name" value="Ig_3"/>
    <property type="match status" value="2"/>
</dbReference>
<dbReference type="PANTHER" id="PTHR12231:SF157">
    <property type="entry name" value="DPR-INTERACTING PROTEIN EPSILON-RELATED"/>
    <property type="match status" value="1"/>
</dbReference>
<reference evidence="13" key="1">
    <citation type="submission" date="2025-08" db="UniProtKB">
        <authorList>
            <consortium name="RefSeq"/>
        </authorList>
    </citation>
    <scope>IDENTIFICATION</scope>
    <source>
        <tissue evidence="13">Whole organism</tissue>
    </source>
</reference>
<dbReference type="InterPro" id="IPR051170">
    <property type="entry name" value="Neural/epithelial_adhesion"/>
</dbReference>
<keyword evidence="7" id="KW-0325">Glycoprotein</keyword>
<keyword evidence="12" id="KW-1185">Reference proteome</keyword>
<dbReference type="InterPro" id="IPR003599">
    <property type="entry name" value="Ig_sub"/>
</dbReference>
<dbReference type="KEGG" id="hazt:108668704"/>
<evidence type="ECO:0000256" key="3">
    <source>
        <dbReference type="ARBA" id="ARBA00022729"/>
    </source>
</evidence>
<dbReference type="SUPFAM" id="SSF48726">
    <property type="entry name" value="Immunoglobulin"/>
    <property type="match status" value="3"/>
</dbReference>
<feature type="domain" description="Ig-like" evidence="11">
    <location>
        <begin position="232"/>
        <end position="339"/>
    </location>
</feature>
<dbReference type="PANTHER" id="PTHR12231">
    <property type="entry name" value="CTX-RELATED TYPE I TRANSMEMBRANE PROTEIN"/>
    <property type="match status" value="1"/>
</dbReference>
<dbReference type="InterPro" id="IPR013783">
    <property type="entry name" value="Ig-like_fold"/>
</dbReference>
<evidence type="ECO:0000256" key="5">
    <source>
        <dbReference type="ARBA" id="ARBA00023136"/>
    </source>
</evidence>
<dbReference type="RefSeq" id="XP_018011438.1">
    <property type="nucleotide sequence ID" value="XM_018155949.2"/>
</dbReference>
<evidence type="ECO:0000256" key="6">
    <source>
        <dbReference type="ARBA" id="ARBA00023157"/>
    </source>
</evidence>
<evidence type="ECO:0000256" key="10">
    <source>
        <dbReference type="SAM" id="SignalP"/>
    </source>
</evidence>
<dbReference type="InterPro" id="IPR013098">
    <property type="entry name" value="Ig_I-set"/>
</dbReference>
<accession>A0A8B7NCW3</accession>
<keyword evidence="8" id="KW-0393">Immunoglobulin domain</keyword>
<evidence type="ECO:0000256" key="8">
    <source>
        <dbReference type="ARBA" id="ARBA00023319"/>
    </source>
</evidence>
<keyword evidence="4" id="KW-0677">Repeat</keyword>
<dbReference type="OrthoDB" id="10012075at2759"/>
<evidence type="ECO:0000256" key="2">
    <source>
        <dbReference type="ARBA" id="ARBA00022475"/>
    </source>
</evidence>
<keyword evidence="3 10" id="KW-0732">Signal</keyword>
<evidence type="ECO:0000256" key="7">
    <source>
        <dbReference type="ARBA" id="ARBA00023180"/>
    </source>
</evidence>
<dbReference type="SMART" id="SM00409">
    <property type="entry name" value="IG"/>
    <property type="match status" value="3"/>
</dbReference>
<dbReference type="FunFam" id="2.60.40.10:FF:000328">
    <property type="entry name" value="CLUMA_CG000981, isoform A"/>
    <property type="match status" value="1"/>
</dbReference>
<evidence type="ECO:0000256" key="1">
    <source>
        <dbReference type="ARBA" id="ARBA00004236"/>
    </source>
</evidence>
<feature type="region of interest" description="Disordered" evidence="9">
    <location>
        <begin position="355"/>
        <end position="382"/>
    </location>
</feature>
<evidence type="ECO:0000256" key="4">
    <source>
        <dbReference type="ARBA" id="ARBA00022737"/>
    </source>
</evidence>
<proteinExistence type="predicted"/>
<feature type="signal peptide" evidence="10">
    <location>
        <begin position="1"/>
        <end position="21"/>
    </location>
</feature>
<evidence type="ECO:0000256" key="9">
    <source>
        <dbReference type="SAM" id="MobiDB-lite"/>
    </source>
</evidence>
<comment type="subcellular location">
    <subcellularLocation>
        <location evidence="1">Cell membrane</location>
    </subcellularLocation>
</comment>
<evidence type="ECO:0000259" key="11">
    <source>
        <dbReference type="PROSITE" id="PS50835"/>
    </source>
</evidence>
<dbReference type="InterPro" id="IPR036179">
    <property type="entry name" value="Ig-like_dom_sf"/>
</dbReference>
<dbReference type="Proteomes" id="UP000694843">
    <property type="component" value="Unplaced"/>
</dbReference>
<dbReference type="PROSITE" id="PS50835">
    <property type="entry name" value="IG_LIKE"/>
    <property type="match status" value="3"/>
</dbReference>
<organism evidence="12 13">
    <name type="scientific">Hyalella azteca</name>
    <name type="common">Amphipod</name>
    <dbReference type="NCBI Taxonomy" id="294128"/>
    <lineage>
        <taxon>Eukaryota</taxon>
        <taxon>Metazoa</taxon>
        <taxon>Ecdysozoa</taxon>
        <taxon>Arthropoda</taxon>
        <taxon>Crustacea</taxon>
        <taxon>Multicrustacea</taxon>
        <taxon>Malacostraca</taxon>
        <taxon>Eumalacostraca</taxon>
        <taxon>Peracarida</taxon>
        <taxon>Amphipoda</taxon>
        <taxon>Senticaudata</taxon>
        <taxon>Talitrida</taxon>
        <taxon>Talitroidea</taxon>
        <taxon>Hyalellidae</taxon>
        <taxon>Hyalella</taxon>
    </lineage>
</organism>
<dbReference type="FunFam" id="2.60.40.10:FF:000376">
    <property type="entry name" value="CLUMA_CG000981, isoform A"/>
    <property type="match status" value="1"/>
</dbReference>
<keyword evidence="5" id="KW-0472">Membrane</keyword>
<dbReference type="SMART" id="SM00408">
    <property type="entry name" value="IGc2"/>
    <property type="match status" value="3"/>
</dbReference>
<keyword evidence="2" id="KW-1003">Cell membrane</keyword>
<dbReference type="InterPro" id="IPR003598">
    <property type="entry name" value="Ig_sub2"/>
</dbReference>
<dbReference type="GeneID" id="108668704"/>
<gene>
    <name evidence="13" type="primary">LOC108668704</name>
</gene>
<dbReference type="AlphaFoldDB" id="A0A8B7NCW3"/>
<feature type="domain" description="Ig-like" evidence="11">
    <location>
        <begin position="34"/>
        <end position="128"/>
    </location>
</feature>
<dbReference type="Gene3D" id="2.60.40.10">
    <property type="entry name" value="Immunoglobulins"/>
    <property type="match status" value="3"/>
</dbReference>
<evidence type="ECO:0000313" key="12">
    <source>
        <dbReference type="Proteomes" id="UP000694843"/>
    </source>
</evidence>
<name>A0A8B7NCW3_HYAAZ</name>
<feature type="chain" id="PRO_5034762141" evidence="10">
    <location>
        <begin position="22"/>
        <end position="427"/>
    </location>
</feature>
<keyword evidence="6" id="KW-1015">Disulfide bond</keyword>
<evidence type="ECO:0000313" key="13">
    <source>
        <dbReference type="RefSeq" id="XP_018011438.1"/>
    </source>
</evidence>
<protein>
    <submittedName>
        <fullName evidence="13">Lachesin</fullName>
    </submittedName>
</protein>
<dbReference type="InterPro" id="IPR007110">
    <property type="entry name" value="Ig-like_dom"/>
</dbReference>
<sequence length="427" mass="47143">MRRVCHAALNLLCCYVAAALAAQTETRGGKPRDPVFLGDISNQTVAEGRTVRFACRVDYLGPHKLAWIHYENSAILTVANHVITRNDRISVTHDKHQKTWYLHIADVKESDTGKYMCQINTASAMTVAGYLTVVVPPDIVDSESSGDVIAQEGNDVKLRCKARGSPKPIVTWKREDGNPITVNKTLSVIDHKGEVLTLNKVSRMDMGAYLCIASNGHPPIVSKRILVSVDFPPMLWIPHQLIAALRGNEVLLECYTEAHPTSLNYWTRGDSNMIYDSEKFHIEHKVGNPGYKIHMLLTIRYMEDEDFGTYRCVAKNPRGETDGAIKVYDAGPPATTTIATTIPTEVLDDINNQVLDRSPGARGRKRTQLQSPGKAVDGTLKDSSRPPYADGLDLFEISIGTGHRSMASRSLAALVMVILIINRTLLS</sequence>
<dbReference type="GO" id="GO:0005886">
    <property type="term" value="C:plasma membrane"/>
    <property type="evidence" value="ECO:0007669"/>
    <property type="project" value="UniProtKB-SubCell"/>
</dbReference>
<dbReference type="OMA" id="NYWTRDD"/>
<feature type="domain" description="Ig-like" evidence="11">
    <location>
        <begin position="137"/>
        <end position="227"/>
    </location>
</feature>
<dbReference type="Pfam" id="PF07679">
    <property type="entry name" value="I-set"/>
    <property type="match status" value="1"/>
</dbReference>
<dbReference type="GO" id="GO:0043005">
    <property type="term" value="C:neuron projection"/>
    <property type="evidence" value="ECO:0007669"/>
    <property type="project" value="TreeGrafter"/>
</dbReference>